<accession>A0A1J1HJC0</accession>
<gene>
    <name evidence="1" type="ORF">CLUMA_CG001929</name>
</gene>
<evidence type="ECO:0000313" key="2">
    <source>
        <dbReference type="Proteomes" id="UP000183832"/>
    </source>
</evidence>
<organism evidence="1 2">
    <name type="scientific">Clunio marinus</name>
    <dbReference type="NCBI Taxonomy" id="568069"/>
    <lineage>
        <taxon>Eukaryota</taxon>
        <taxon>Metazoa</taxon>
        <taxon>Ecdysozoa</taxon>
        <taxon>Arthropoda</taxon>
        <taxon>Hexapoda</taxon>
        <taxon>Insecta</taxon>
        <taxon>Pterygota</taxon>
        <taxon>Neoptera</taxon>
        <taxon>Endopterygota</taxon>
        <taxon>Diptera</taxon>
        <taxon>Nematocera</taxon>
        <taxon>Chironomoidea</taxon>
        <taxon>Chironomidae</taxon>
        <taxon>Clunio</taxon>
    </lineage>
</organism>
<protein>
    <submittedName>
        <fullName evidence="1">CLUMA_CG001929, isoform A</fullName>
    </submittedName>
</protein>
<evidence type="ECO:0000313" key="1">
    <source>
        <dbReference type="EMBL" id="CRK88144.1"/>
    </source>
</evidence>
<name>A0A1J1HJC0_9DIPT</name>
<reference evidence="1 2" key="1">
    <citation type="submission" date="2015-04" db="EMBL/GenBank/DDBJ databases">
        <authorList>
            <person name="Syromyatnikov M.Y."/>
            <person name="Popov V.N."/>
        </authorList>
    </citation>
    <scope>NUCLEOTIDE SEQUENCE [LARGE SCALE GENOMIC DNA]</scope>
</reference>
<keyword evidence="2" id="KW-1185">Reference proteome</keyword>
<sequence length="77" mass="9011">MERNVDRYFFFHIVNHVISIRNFKNIIICSKLVAIFTGNQLQMGAEQMEKKKYKKPFVALSITMGMNKFSSVSYINT</sequence>
<dbReference type="AlphaFoldDB" id="A0A1J1HJC0"/>
<dbReference type="Proteomes" id="UP000183832">
    <property type="component" value="Unassembled WGS sequence"/>
</dbReference>
<proteinExistence type="predicted"/>
<dbReference type="EMBL" id="CVRI01000006">
    <property type="protein sequence ID" value="CRK88144.1"/>
    <property type="molecule type" value="Genomic_DNA"/>
</dbReference>